<feature type="signal peptide" evidence="2">
    <location>
        <begin position="1"/>
        <end position="27"/>
    </location>
</feature>
<proteinExistence type="predicted"/>
<evidence type="ECO:0000313" key="3">
    <source>
        <dbReference type="EMBL" id="SNS06898.1"/>
    </source>
</evidence>
<reference evidence="4" key="1">
    <citation type="submission" date="2017-06" db="EMBL/GenBank/DDBJ databases">
        <authorList>
            <person name="Varghese N."/>
            <person name="Submissions S."/>
        </authorList>
    </citation>
    <scope>NUCLEOTIDE SEQUENCE [LARGE SCALE GENOMIC DNA]</scope>
    <source>
        <strain evidence="4">LNB2</strain>
    </source>
</reference>
<gene>
    <name evidence="3" type="ORF">SAMN06295912_101142</name>
</gene>
<evidence type="ECO:0008006" key="5">
    <source>
        <dbReference type="Google" id="ProtNLM"/>
    </source>
</evidence>
<dbReference type="AlphaFoldDB" id="A0A239BHQ3"/>
<organism evidence="3 4">
    <name type="scientific">Edaphosphingomonas laterariae</name>
    <dbReference type="NCBI Taxonomy" id="861865"/>
    <lineage>
        <taxon>Bacteria</taxon>
        <taxon>Pseudomonadati</taxon>
        <taxon>Pseudomonadota</taxon>
        <taxon>Alphaproteobacteria</taxon>
        <taxon>Sphingomonadales</taxon>
        <taxon>Rhizorhabdaceae</taxon>
        <taxon>Edaphosphingomonas</taxon>
    </lineage>
</organism>
<sequence length="249" mass="25830">MSWIDVFKPSAAVAALMIASVGTAASAATLVVRSSGPSAKAYPAGKQLADNSQIALRAGDQVVILDSKGTRTLKGPGTFSPTVSSNQASDSRETFAQVSSRRARPGATRGVTPPPAPTAVRNPNIWFVDVERSATVCVADPTAITMWRANGGEATSATLTDAGSGKSEVVQWSIGQSQKPWPASLPVTEGARYKVSWQGQNAQSELRFALMGANTAGLEDMASKLITKGCDAQLDLLIETVAIPDSPAS</sequence>
<feature type="region of interest" description="Disordered" evidence="1">
    <location>
        <begin position="75"/>
        <end position="117"/>
    </location>
</feature>
<dbReference type="EMBL" id="FZOS01000001">
    <property type="protein sequence ID" value="SNS06898.1"/>
    <property type="molecule type" value="Genomic_DNA"/>
</dbReference>
<feature type="chain" id="PRO_5011969308" description="Secreted protein" evidence="2">
    <location>
        <begin position="28"/>
        <end position="249"/>
    </location>
</feature>
<keyword evidence="4" id="KW-1185">Reference proteome</keyword>
<accession>A0A239BHQ3</accession>
<keyword evidence="2" id="KW-0732">Signal</keyword>
<dbReference type="Proteomes" id="UP000198281">
    <property type="component" value="Unassembled WGS sequence"/>
</dbReference>
<evidence type="ECO:0000256" key="2">
    <source>
        <dbReference type="SAM" id="SignalP"/>
    </source>
</evidence>
<protein>
    <recommendedName>
        <fullName evidence="5">Secreted protein</fullName>
    </recommendedName>
</protein>
<name>A0A239BHQ3_9SPHN</name>
<feature type="compositionally biased region" description="Polar residues" evidence="1">
    <location>
        <begin position="79"/>
        <end position="100"/>
    </location>
</feature>
<evidence type="ECO:0000256" key="1">
    <source>
        <dbReference type="SAM" id="MobiDB-lite"/>
    </source>
</evidence>
<evidence type="ECO:0000313" key="4">
    <source>
        <dbReference type="Proteomes" id="UP000198281"/>
    </source>
</evidence>